<dbReference type="PANTHER" id="PTHR35175:SF2">
    <property type="entry name" value="DUF1289 DOMAIN-CONTAINING PROTEIN"/>
    <property type="match status" value="1"/>
</dbReference>
<proteinExistence type="predicted"/>
<name>A0A839IQ40_9GAMM</name>
<evidence type="ECO:0000256" key="1">
    <source>
        <dbReference type="SAM" id="MobiDB-lite"/>
    </source>
</evidence>
<dbReference type="Proteomes" id="UP000565262">
    <property type="component" value="Unassembled WGS sequence"/>
</dbReference>
<protein>
    <submittedName>
        <fullName evidence="2">DUF1289 domain-containing protein</fullName>
    </submittedName>
</protein>
<evidence type="ECO:0000313" key="2">
    <source>
        <dbReference type="EMBL" id="MBB1486642.1"/>
    </source>
</evidence>
<feature type="region of interest" description="Disordered" evidence="1">
    <location>
        <begin position="1"/>
        <end position="21"/>
    </location>
</feature>
<dbReference type="EMBL" id="JACJFM010000008">
    <property type="protein sequence ID" value="MBB1486642.1"/>
    <property type="molecule type" value="Genomic_DNA"/>
</dbReference>
<dbReference type="InterPro" id="IPR010710">
    <property type="entry name" value="DUF1289"/>
</dbReference>
<comment type="caution">
    <text evidence="2">The sequence shown here is derived from an EMBL/GenBank/DDBJ whole genome shotgun (WGS) entry which is preliminary data.</text>
</comment>
<gene>
    <name evidence="2" type="ORF">H4O21_08465</name>
</gene>
<dbReference type="RefSeq" id="WP_182808423.1">
    <property type="nucleotide sequence ID" value="NZ_JACJFM010000008.1"/>
</dbReference>
<organism evidence="2 3">
    <name type="scientific">Oceanospirillum sediminis</name>
    <dbReference type="NCBI Taxonomy" id="2760088"/>
    <lineage>
        <taxon>Bacteria</taxon>
        <taxon>Pseudomonadati</taxon>
        <taxon>Pseudomonadota</taxon>
        <taxon>Gammaproteobacteria</taxon>
        <taxon>Oceanospirillales</taxon>
        <taxon>Oceanospirillaceae</taxon>
        <taxon>Oceanospirillum</taxon>
    </lineage>
</organism>
<dbReference type="PANTHER" id="PTHR35175">
    <property type="entry name" value="DUF1289 DOMAIN-CONTAINING PROTEIN"/>
    <property type="match status" value="1"/>
</dbReference>
<keyword evidence="3" id="KW-1185">Reference proteome</keyword>
<dbReference type="Pfam" id="PF06945">
    <property type="entry name" value="DUF1289"/>
    <property type="match status" value="1"/>
</dbReference>
<sequence>MNPESFVQQPSSRSAESRNRISSPCVSICALNDEGFCIGCYRDGNEIRLWNTYTEAQKQQVLNSCQRRAEIDKAFM</sequence>
<dbReference type="AlphaFoldDB" id="A0A839IQ40"/>
<reference evidence="2 3" key="1">
    <citation type="submission" date="2020-08" db="EMBL/GenBank/DDBJ databases">
        <title>Oceanospirillum sp. nov. isolated from marine sediment.</title>
        <authorList>
            <person name="Ji X."/>
        </authorList>
    </citation>
    <scope>NUCLEOTIDE SEQUENCE [LARGE SCALE GENOMIC DNA]</scope>
    <source>
        <strain evidence="2 3">D5</strain>
    </source>
</reference>
<evidence type="ECO:0000313" key="3">
    <source>
        <dbReference type="Proteomes" id="UP000565262"/>
    </source>
</evidence>
<accession>A0A839IQ40</accession>